<accession>A0A1C4ZF44</accession>
<proteinExistence type="predicted"/>
<dbReference type="PANTHER" id="PTHR43586">
    <property type="entry name" value="CYSTEINE DESULFURASE"/>
    <property type="match status" value="1"/>
</dbReference>
<dbReference type="Proteomes" id="UP000198228">
    <property type="component" value="Chromosome I"/>
</dbReference>
<name>A0A1C4ZF44_9ACTN</name>
<dbReference type="SUPFAM" id="SSF53383">
    <property type="entry name" value="PLP-dependent transferases"/>
    <property type="match status" value="1"/>
</dbReference>
<dbReference type="InterPro" id="IPR015424">
    <property type="entry name" value="PyrdxlP-dep_Trfase"/>
</dbReference>
<evidence type="ECO:0000313" key="3">
    <source>
        <dbReference type="EMBL" id="SCF31610.1"/>
    </source>
</evidence>
<dbReference type="InterPro" id="IPR015422">
    <property type="entry name" value="PyrdxlP-dep_Trfase_small"/>
</dbReference>
<dbReference type="PANTHER" id="PTHR43586:SF21">
    <property type="entry name" value="PYRIDOXAL PHOSPHATE (PLP)-DEPENDENT ASPARTATE AMINOTRANSFERASE SUPERFAMILY"/>
    <property type="match status" value="1"/>
</dbReference>
<feature type="region of interest" description="Disordered" evidence="1">
    <location>
        <begin position="1"/>
        <end position="22"/>
    </location>
</feature>
<feature type="domain" description="Aminotransferase class V" evidence="2">
    <location>
        <begin position="77"/>
        <end position="312"/>
    </location>
</feature>
<sequence>MCRRPPVADWPCPSEATPPSVGGVNIEQAQQLWKPEPGWLNTASYGLPPEPAWTALQEALADWRTGSSSWEGWGQSVDRARAAFAGLVGVPAGDVAVGAAVSQLLAPVAAALPAGANVVVPEVEFTSNLFPWLAQEERGVRVRTVPLTGLVDAIDADTDLVAFSLVQSADGAVAAYDEIVAAARAHGALVAVDATQACGWLPFDGSRADVVAVAGYKWLMGPRGSAYAYLAPELRERLRPDAAGWYAGADPHASYYGPPLRLADDARRFDISPAWFSWVGAAPALEVVAEIGVPAIRAHDVALANRFLAGLGRPAGESAIVAVDVPDAEQRLERAGIRAAVRAGRVRASFHVYSTEADVDAALTALTG</sequence>
<evidence type="ECO:0000259" key="2">
    <source>
        <dbReference type="Pfam" id="PF00266"/>
    </source>
</evidence>
<dbReference type="GO" id="GO:0016829">
    <property type="term" value="F:lyase activity"/>
    <property type="evidence" value="ECO:0007669"/>
    <property type="project" value="UniProtKB-KW"/>
</dbReference>
<dbReference type="InterPro" id="IPR015421">
    <property type="entry name" value="PyrdxlP-dep_Trfase_major"/>
</dbReference>
<evidence type="ECO:0000256" key="1">
    <source>
        <dbReference type="SAM" id="MobiDB-lite"/>
    </source>
</evidence>
<evidence type="ECO:0000313" key="4">
    <source>
        <dbReference type="Proteomes" id="UP000198228"/>
    </source>
</evidence>
<dbReference type="EMBL" id="LT607410">
    <property type="protein sequence ID" value="SCF31610.1"/>
    <property type="molecule type" value="Genomic_DNA"/>
</dbReference>
<keyword evidence="3" id="KW-0456">Lyase</keyword>
<dbReference type="Gene3D" id="3.40.640.10">
    <property type="entry name" value="Type I PLP-dependent aspartate aminotransferase-like (Major domain)"/>
    <property type="match status" value="1"/>
</dbReference>
<protein>
    <submittedName>
        <fullName evidence="3">Selenocysteine lyase/Cysteine desulfurase</fullName>
    </submittedName>
</protein>
<dbReference type="InterPro" id="IPR000192">
    <property type="entry name" value="Aminotrans_V_dom"/>
</dbReference>
<organism evidence="3 4">
    <name type="scientific">Micromonospora purpureochromogenes</name>
    <dbReference type="NCBI Taxonomy" id="47872"/>
    <lineage>
        <taxon>Bacteria</taxon>
        <taxon>Bacillati</taxon>
        <taxon>Actinomycetota</taxon>
        <taxon>Actinomycetes</taxon>
        <taxon>Micromonosporales</taxon>
        <taxon>Micromonosporaceae</taxon>
        <taxon>Micromonospora</taxon>
    </lineage>
</organism>
<gene>
    <name evidence="3" type="ORF">GA0074696_4364</name>
</gene>
<dbReference type="AlphaFoldDB" id="A0A1C4ZF44"/>
<dbReference type="Pfam" id="PF00266">
    <property type="entry name" value="Aminotran_5"/>
    <property type="match status" value="1"/>
</dbReference>
<dbReference type="Gene3D" id="3.90.1150.10">
    <property type="entry name" value="Aspartate Aminotransferase, domain 1"/>
    <property type="match status" value="1"/>
</dbReference>
<reference evidence="3 4" key="1">
    <citation type="submission" date="2016-06" db="EMBL/GenBank/DDBJ databases">
        <authorList>
            <person name="Kjaerup R.B."/>
            <person name="Dalgaard T.S."/>
            <person name="Juul-Madsen H.R."/>
        </authorList>
    </citation>
    <scope>NUCLEOTIDE SEQUENCE [LARGE SCALE GENOMIC DNA]</scope>
    <source>
        <strain evidence="3 4">DSM 43821</strain>
    </source>
</reference>